<sequence>MADRLVRGLDRSYGSHRLDGLHRLALLSLDADDPLEVAARPQMANLAAVQFPAGDVGRGGAAGVQQGGDLVGRAGAQHGHPAVEDEHKRQDGQQVGEDERHGRAPAPGVVGCRQQDAEPEGERGEEGGDGAVLELEDAGKRAAEQHRPTTGSRLLVPEGGTERPSQSSSGMNILPIHRSDL</sequence>
<dbReference type="Proteomes" id="UP000007796">
    <property type="component" value="Unassembled WGS sequence"/>
</dbReference>
<organism evidence="3">
    <name type="scientific">Grosmannia clavigera (strain kw1407 / UAMH 11150)</name>
    <name type="common">Blue stain fungus</name>
    <name type="synonym">Graphiocladiella clavigera</name>
    <dbReference type="NCBI Taxonomy" id="655863"/>
    <lineage>
        <taxon>Eukaryota</taxon>
        <taxon>Fungi</taxon>
        <taxon>Dikarya</taxon>
        <taxon>Ascomycota</taxon>
        <taxon>Pezizomycotina</taxon>
        <taxon>Sordariomycetes</taxon>
        <taxon>Sordariomycetidae</taxon>
        <taxon>Ophiostomatales</taxon>
        <taxon>Ophiostomataceae</taxon>
        <taxon>Leptographium</taxon>
    </lineage>
</organism>
<name>F0XQJ3_GROCL</name>
<dbReference type="HOGENOM" id="CLU_1489182_0_0_1"/>
<feature type="compositionally biased region" description="Basic and acidic residues" evidence="1">
    <location>
        <begin position="81"/>
        <end position="102"/>
    </location>
</feature>
<evidence type="ECO:0000313" key="3">
    <source>
        <dbReference type="Proteomes" id="UP000007796"/>
    </source>
</evidence>
<keyword evidence="3" id="KW-1185">Reference proteome</keyword>
<proteinExistence type="predicted"/>
<feature type="region of interest" description="Disordered" evidence="1">
    <location>
        <begin position="58"/>
        <end position="181"/>
    </location>
</feature>
<evidence type="ECO:0000256" key="1">
    <source>
        <dbReference type="SAM" id="MobiDB-lite"/>
    </source>
</evidence>
<accession>F0XQJ3</accession>
<dbReference type="RefSeq" id="XP_014169808.1">
    <property type="nucleotide sequence ID" value="XM_014314333.1"/>
</dbReference>
<protein>
    <submittedName>
        <fullName evidence="2">Uncharacterized protein</fullName>
    </submittedName>
</protein>
<feature type="compositionally biased region" description="Basic and acidic residues" evidence="1">
    <location>
        <begin position="137"/>
        <end position="147"/>
    </location>
</feature>
<dbReference type="AlphaFoldDB" id="F0XQJ3"/>
<dbReference type="GeneID" id="25980860"/>
<reference evidence="2 3" key="1">
    <citation type="journal article" date="2011" name="Proc. Natl. Acad. Sci. U.S.A.">
        <title>Genome and transcriptome analyses of the mountain pine beetle-fungal symbiont Grosmannia clavigera, a lodgepole pine pathogen.</title>
        <authorList>
            <person name="DiGuistini S."/>
            <person name="Wang Y."/>
            <person name="Liao N.Y."/>
            <person name="Taylor G."/>
            <person name="Tanguay P."/>
            <person name="Feau N."/>
            <person name="Henrissat B."/>
            <person name="Chan S.K."/>
            <person name="Hesse-Orce U."/>
            <person name="Alamouti S.M."/>
            <person name="Tsui C.K.M."/>
            <person name="Docking R.T."/>
            <person name="Levasseur A."/>
            <person name="Haridas S."/>
            <person name="Robertson G."/>
            <person name="Birol I."/>
            <person name="Holt R.A."/>
            <person name="Marra M.A."/>
            <person name="Hamelin R.C."/>
            <person name="Hirst M."/>
            <person name="Jones S.J.M."/>
            <person name="Bohlmann J."/>
            <person name="Breuil C."/>
        </authorList>
    </citation>
    <scope>NUCLEOTIDE SEQUENCE [LARGE SCALE GENOMIC DNA]</scope>
    <source>
        <strain evidence="3">kw1407 / UAMH 11150</strain>
    </source>
</reference>
<feature type="compositionally biased region" description="Gly residues" evidence="1">
    <location>
        <begin position="58"/>
        <end position="70"/>
    </location>
</feature>
<gene>
    <name evidence="2" type="ORF">CMQ_7328</name>
</gene>
<evidence type="ECO:0000313" key="2">
    <source>
        <dbReference type="EMBL" id="EFX00326.1"/>
    </source>
</evidence>
<dbReference type="EMBL" id="GL629801">
    <property type="protein sequence ID" value="EFX00326.1"/>
    <property type="molecule type" value="Genomic_DNA"/>
</dbReference>
<dbReference type="InParanoid" id="F0XQJ3"/>